<feature type="binding site" evidence="6">
    <location>
        <position position="150"/>
    </location>
    <ligand>
        <name>substrate</name>
    </ligand>
</feature>
<evidence type="ECO:0000256" key="4">
    <source>
        <dbReference type="ARBA" id="ARBA00022723"/>
    </source>
</evidence>
<keyword evidence="4 6" id="KW-0479">Metal-binding</keyword>
<sequence length="397" mass="44992">MKDNKMNFTILHKSTTCYGRVGKLQLPHGIVDTPVFMPVGTQGTMKGILPEELIKMDCRILLCNTYHLGHRPGHEIVKNAGGIHKYMNWPRNILTDSGGFQMVSLSKLSSTTEEGVTFQSPHTGETSLLSPENSINIQQNLGADIIMQMDHVLHVLTEGDIIDEAMNRSIRWLDRCKVAHTNKDTQALFPIVQGGLDLDKRKFCAEEMEKRADIGIAIGGLSGGEKKEDFWKVVAHCCKVLPEHLPKYIMGVGWGVDLVMCSLLGADMFDCVFPTRTARFGTALVRDGGELHLTKNDYKYDFAPIEKDCKCTTCKGYTRAYLHSIVNRESVACHLISVHNIYHHLNLMSDLRLAIKEERIPTWIEDFLRRYYSGEEIPKWIFEVLDYLKINTNLHKN</sequence>
<keyword evidence="1 6" id="KW-0328">Glycosyltransferase</keyword>
<comment type="cofactor">
    <cofactor evidence="6">
        <name>Zn(2+)</name>
        <dbReference type="ChEBI" id="CHEBI:29105"/>
    </cofactor>
</comment>
<evidence type="ECO:0000256" key="2">
    <source>
        <dbReference type="ARBA" id="ARBA00022679"/>
    </source>
</evidence>
<dbReference type="Gene3D" id="3.20.20.105">
    <property type="entry name" value="Queuine tRNA-ribosyltransferase-like"/>
    <property type="match status" value="1"/>
</dbReference>
<comment type="subunit">
    <text evidence="6">Heterodimer of a catalytic subunit and an accessory subunit.</text>
</comment>
<dbReference type="GO" id="GO:0046872">
    <property type="term" value="F:metal ion binding"/>
    <property type="evidence" value="ECO:0007669"/>
    <property type="project" value="UniProtKB-KW"/>
</dbReference>
<dbReference type="InterPro" id="IPR036511">
    <property type="entry name" value="TGT-like_sf"/>
</dbReference>
<dbReference type="Proteomes" id="UP000038045">
    <property type="component" value="Unplaced"/>
</dbReference>
<reference evidence="9" key="1">
    <citation type="submission" date="2017-02" db="UniProtKB">
        <authorList>
            <consortium name="WormBaseParasite"/>
        </authorList>
    </citation>
    <scope>IDENTIFICATION</scope>
</reference>
<dbReference type="GO" id="GO:0008479">
    <property type="term" value="F:tRNA-guanosine(34) queuine transglycosylase activity"/>
    <property type="evidence" value="ECO:0007669"/>
    <property type="project" value="UniProtKB-UniRule"/>
</dbReference>
<dbReference type="GO" id="GO:0006400">
    <property type="term" value="P:tRNA modification"/>
    <property type="evidence" value="ECO:0007669"/>
    <property type="project" value="InterPro"/>
</dbReference>
<feature type="active site" description="Nucleophile" evidence="6">
    <location>
        <position position="270"/>
    </location>
</feature>
<evidence type="ECO:0000256" key="3">
    <source>
        <dbReference type="ARBA" id="ARBA00022694"/>
    </source>
</evidence>
<feature type="binding site" evidence="6">
    <location>
        <position position="339"/>
    </location>
    <ligand>
        <name>Zn(2+)</name>
        <dbReference type="ChEBI" id="CHEBI:29105"/>
    </ligand>
</feature>
<comment type="subcellular location">
    <subcellularLocation>
        <location evidence="6">Cytoplasm</location>
    </subcellularLocation>
</comment>
<keyword evidence="8" id="KW-1185">Reference proteome</keyword>
<keyword evidence="2 6" id="KW-0808">Transferase</keyword>
<evidence type="ECO:0000259" key="7">
    <source>
        <dbReference type="Pfam" id="PF01702"/>
    </source>
</evidence>
<evidence type="ECO:0000256" key="5">
    <source>
        <dbReference type="ARBA" id="ARBA00022833"/>
    </source>
</evidence>
<feature type="active site" description="Proton acceptor" evidence="6">
    <location>
        <position position="96"/>
    </location>
</feature>
<dbReference type="NCBIfam" id="TIGR00449">
    <property type="entry name" value="tgt_general"/>
    <property type="match status" value="1"/>
</dbReference>
<dbReference type="SUPFAM" id="SSF51713">
    <property type="entry name" value="tRNA-guanine transglycosylase"/>
    <property type="match status" value="1"/>
</dbReference>
<feature type="domain" description="tRNA-guanine(15) transglycosylase-like" evidence="7">
    <location>
        <begin position="19"/>
        <end position="372"/>
    </location>
</feature>
<evidence type="ECO:0000313" key="8">
    <source>
        <dbReference type="Proteomes" id="UP000038045"/>
    </source>
</evidence>
<proteinExistence type="inferred from homology"/>
<evidence type="ECO:0000256" key="1">
    <source>
        <dbReference type="ARBA" id="ARBA00022676"/>
    </source>
</evidence>
<dbReference type="PANTHER" id="PTHR43530">
    <property type="entry name" value="QUEUINE TRNA-RIBOSYLTRANSFERASE CATALYTIC SUBUNIT 1"/>
    <property type="match status" value="1"/>
</dbReference>
<dbReference type="NCBIfam" id="TIGR00430">
    <property type="entry name" value="Q_tRNA_tgt"/>
    <property type="match status" value="1"/>
</dbReference>
<protein>
    <recommendedName>
        <fullName evidence="6">Queuine tRNA-ribosyltransferase catalytic subunit 1</fullName>
        <ecNumber evidence="6">2.4.2.64</ecNumber>
    </recommendedName>
    <alternativeName>
        <fullName evidence="6">Guanine insertion enzyme</fullName>
    </alternativeName>
    <alternativeName>
        <fullName evidence="6">tRNA-guanine transglycosylase</fullName>
    </alternativeName>
</protein>
<feature type="region of interest" description="RNA binding" evidence="6">
    <location>
        <begin position="251"/>
        <end position="257"/>
    </location>
</feature>
<dbReference type="Pfam" id="PF01702">
    <property type="entry name" value="TGT"/>
    <property type="match status" value="1"/>
</dbReference>
<dbReference type="WBParaSite" id="PTRK_0001020900.1">
    <property type="protein sequence ID" value="PTRK_0001020900.1"/>
    <property type="gene ID" value="PTRK_0001020900"/>
</dbReference>
<dbReference type="HAMAP" id="MF_00168">
    <property type="entry name" value="Q_tRNA_Tgt"/>
    <property type="match status" value="1"/>
</dbReference>
<dbReference type="AlphaFoldDB" id="A0A0N4ZNU6"/>
<feature type="binding site" evidence="6">
    <location>
        <position position="314"/>
    </location>
    <ligand>
        <name>Zn(2+)</name>
        <dbReference type="ChEBI" id="CHEBI:29105"/>
    </ligand>
</feature>
<name>A0A0N4ZNU6_PARTI</name>
<keyword evidence="6" id="KW-0963">Cytoplasm</keyword>
<feature type="binding site" evidence="6">
    <location>
        <position position="193"/>
    </location>
    <ligand>
        <name>substrate</name>
    </ligand>
</feature>
<keyword evidence="5 6" id="KW-0862">Zinc</keyword>
<dbReference type="PANTHER" id="PTHR43530:SF1">
    <property type="entry name" value="QUEUINE TRNA-RIBOSYLTRANSFERASE CATALYTIC SUBUNIT 1"/>
    <property type="match status" value="1"/>
</dbReference>
<evidence type="ECO:0000256" key="6">
    <source>
        <dbReference type="HAMAP-Rule" id="MF_03218"/>
    </source>
</evidence>
<keyword evidence="3 6" id="KW-0819">tRNA processing</keyword>
<feature type="binding site" evidence="6">
    <location>
        <position position="309"/>
    </location>
    <ligand>
        <name>Zn(2+)</name>
        <dbReference type="ChEBI" id="CHEBI:29105"/>
    </ligand>
</feature>
<comment type="function">
    <text evidence="6">Catalytic subunit of the queuine tRNA-ribosyltransferase (TGT) that catalyzes the base-exchange of a guanine (G) residue with queuine (Q) at position 34 (anticodon wobble position) in tRNAs with GU(N) anticodons (tRNA-Asp, -Asn, -His and -Tyr), resulting in the hypermodified nucleoside queuosine (7-(((4,5-cis-dihydroxy-2-cyclopenten-1-yl)amino)methyl)-7-deazaguanosine). Catalysis occurs through a double-displacement mechanism. The nucleophile active site attacks the C1' of nucleotide 34 to detach the guanine base from the RNA, forming a covalent enzyme-RNA intermediate. The proton acceptor active site deprotonates the incoming queuine, allowing a nucleophilic attack on the C1' of the ribose to form the product.</text>
</comment>
<feature type="binding site" evidence="6">
    <location>
        <begin position="96"/>
        <end position="100"/>
    </location>
    <ligand>
        <name>substrate</name>
    </ligand>
</feature>
<feature type="region of interest" description="RNA binding; important for wobble base 34 recognition" evidence="6">
    <location>
        <begin position="275"/>
        <end position="279"/>
    </location>
</feature>
<comment type="similarity">
    <text evidence="6">Belongs to the queuine tRNA-ribosyltransferase family.</text>
</comment>
<dbReference type="GO" id="GO:0005829">
    <property type="term" value="C:cytosol"/>
    <property type="evidence" value="ECO:0007669"/>
    <property type="project" value="TreeGrafter"/>
</dbReference>
<comment type="catalytic activity">
    <reaction evidence="6">
        <text>guanosine(34) in tRNA + queuine = queuosine(34) in tRNA + guanine</text>
        <dbReference type="Rhea" id="RHEA:16633"/>
        <dbReference type="Rhea" id="RHEA-COMP:10341"/>
        <dbReference type="Rhea" id="RHEA-COMP:18571"/>
        <dbReference type="ChEBI" id="CHEBI:16235"/>
        <dbReference type="ChEBI" id="CHEBI:17433"/>
        <dbReference type="ChEBI" id="CHEBI:74269"/>
        <dbReference type="ChEBI" id="CHEBI:194431"/>
        <dbReference type="EC" id="2.4.2.64"/>
    </reaction>
</comment>
<dbReference type="InterPro" id="IPR004803">
    <property type="entry name" value="TGT"/>
</dbReference>
<accession>A0A0N4ZNU6</accession>
<organism evidence="8 9">
    <name type="scientific">Parastrongyloides trichosuri</name>
    <name type="common">Possum-specific nematode worm</name>
    <dbReference type="NCBI Taxonomy" id="131310"/>
    <lineage>
        <taxon>Eukaryota</taxon>
        <taxon>Metazoa</taxon>
        <taxon>Ecdysozoa</taxon>
        <taxon>Nematoda</taxon>
        <taxon>Chromadorea</taxon>
        <taxon>Rhabditida</taxon>
        <taxon>Tylenchina</taxon>
        <taxon>Panagrolaimomorpha</taxon>
        <taxon>Strongyloidoidea</taxon>
        <taxon>Strongyloididae</taxon>
        <taxon>Parastrongyloides</taxon>
    </lineage>
</organism>
<feature type="binding site" evidence="6">
    <location>
        <position position="311"/>
    </location>
    <ligand>
        <name>Zn(2+)</name>
        <dbReference type="ChEBI" id="CHEBI:29105"/>
    </ligand>
</feature>
<dbReference type="EC" id="2.4.2.64" evidence="6"/>
<feature type="binding site" evidence="6">
    <location>
        <position position="220"/>
    </location>
    <ligand>
        <name>substrate</name>
    </ligand>
</feature>
<dbReference type="STRING" id="131310.A0A0N4ZNU6"/>
<evidence type="ECO:0000313" key="9">
    <source>
        <dbReference type="WBParaSite" id="PTRK_0001020900.1"/>
    </source>
</evidence>
<dbReference type="InterPro" id="IPR002616">
    <property type="entry name" value="tRNA_ribo_trans-like"/>
</dbReference>